<accession>A0ABT0DAF0</accession>
<dbReference type="RefSeq" id="WP_247028449.1">
    <property type="nucleotide sequence ID" value="NZ_JALKCH010000005.1"/>
</dbReference>
<evidence type="ECO:0000256" key="1">
    <source>
        <dbReference type="SAM" id="MobiDB-lite"/>
    </source>
</evidence>
<evidence type="ECO:0000313" key="3">
    <source>
        <dbReference type="Proteomes" id="UP001203284"/>
    </source>
</evidence>
<proteinExistence type="predicted"/>
<dbReference type="EMBL" id="JALKCH010000005">
    <property type="protein sequence ID" value="MCK0196934.1"/>
    <property type="molecule type" value="Genomic_DNA"/>
</dbReference>
<protein>
    <submittedName>
        <fullName evidence="2">DUF2934 domain-containing protein</fullName>
    </submittedName>
</protein>
<dbReference type="InterPro" id="IPR021327">
    <property type="entry name" value="DUF2934"/>
</dbReference>
<name>A0ABT0DAF0_9HYPH</name>
<organism evidence="2 3">
    <name type="scientific">Ancylobacter crimeensis</name>
    <dbReference type="NCBI Taxonomy" id="2579147"/>
    <lineage>
        <taxon>Bacteria</taxon>
        <taxon>Pseudomonadati</taxon>
        <taxon>Pseudomonadota</taxon>
        <taxon>Alphaproteobacteria</taxon>
        <taxon>Hyphomicrobiales</taxon>
        <taxon>Xanthobacteraceae</taxon>
        <taxon>Ancylobacter</taxon>
    </lineage>
</organism>
<feature type="compositionally biased region" description="Basic and acidic residues" evidence="1">
    <location>
        <begin position="114"/>
        <end position="140"/>
    </location>
</feature>
<dbReference type="Proteomes" id="UP001203284">
    <property type="component" value="Unassembled WGS sequence"/>
</dbReference>
<feature type="region of interest" description="Disordered" evidence="1">
    <location>
        <begin position="72"/>
        <end position="140"/>
    </location>
</feature>
<evidence type="ECO:0000313" key="2">
    <source>
        <dbReference type="EMBL" id="MCK0196934.1"/>
    </source>
</evidence>
<reference evidence="2 3" key="1">
    <citation type="submission" date="2022-04" db="EMBL/GenBank/DDBJ databases">
        <authorList>
            <person name="Grouzdev D.S."/>
            <person name="Pantiukh K.S."/>
            <person name="Krutkina M.S."/>
        </authorList>
    </citation>
    <scope>NUCLEOTIDE SEQUENCE [LARGE SCALE GENOMIC DNA]</scope>
    <source>
        <strain evidence="2 3">6x-1</strain>
    </source>
</reference>
<gene>
    <name evidence="2" type="ORF">MWN34_08410</name>
</gene>
<dbReference type="Pfam" id="PF11154">
    <property type="entry name" value="DUF2934"/>
    <property type="match status" value="1"/>
</dbReference>
<comment type="caution">
    <text evidence="2">The sequence shown here is derived from an EMBL/GenBank/DDBJ whole genome shotgun (WGS) entry which is preliminary data.</text>
</comment>
<keyword evidence="3" id="KW-1185">Reference proteome</keyword>
<sequence>MDDREQRIRERAYHLWMEEGRPHGRHADHWVLAGELIAIEENQAATLIPLDEAPAGTPVEPIEALENAGEFPTTTDQGEMQVPHLPGADAAPADAAPAPAEPVGKPRAAAKTAKSGDKAVKKPAKAGKEAARTSRSAKQD</sequence>
<feature type="compositionally biased region" description="Low complexity" evidence="1">
    <location>
        <begin position="88"/>
        <end position="98"/>
    </location>
</feature>